<reference evidence="1 2" key="1">
    <citation type="submission" date="2020-08" db="EMBL/GenBank/DDBJ databases">
        <title>Genomic Encyclopedia of Type Strains, Phase III (KMG-III): the genomes of soil and plant-associated and newly described type strains.</title>
        <authorList>
            <person name="Whitman W."/>
        </authorList>
    </citation>
    <scope>NUCLEOTIDE SEQUENCE [LARGE SCALE GENOMIC DNA]</scope>
    <source>
        <strain evidence="1 2">CECT 3303</strain>
    </source>
</reference>
<evidence type="ECO:0000313" key="1">
    <source>
        <dbReference type="EMBL" id="MBB5967758.1"/>
    </source>
</evidence>
<gene>
    <name evidence="1" type="ORF">FHS22_007071</name>
</gene>
<dbReference type="AlphaFoldDB" id="A0A841DHH1"/>
<accession>A0A841DHH1</accession>
<evidence type="ECO:0000313" key="2">
    <source>
        <dbReference type="Proteomes" id="UP000562352"/>
    </source>
</evidence>
<comment type="caution">
    <text evidence="1">The sequence shown here is derived from an EMBL/GenBank/DDBJ whole genome shotgun (WGS) entry which is preliminary data.</text>
</comment>
<keyword evidence="2" id="KW-1185">Reference proteome</keyword>
<name>A0A841DHH1_PLAVE</name>
<proteinExistence type="predicted"/>
<sequence length="34" mass="3602">MGDETPVTLFEIARPLPVAPEPLPAAGTARRTAR</sequence>
<dbReference type="Proteomes" id="UP000562352">
    <property type="component" value="Unassembled WGS sequence"/>
</dbReference>
<dbReference type="EMBL" id="JACHJJ010000038">
    <property type="protein sequence ID" value="MBB5967758.1"/>
    <property type="molecule type" value="Genomic_DNA"/>
</dbReference>
<protein>
    <submittedName>
        <fullName evidence="1">Uncharacterized protein</fullName>
    </submittedName>
</protein>
<organism evidence="1 2">
    <name type="scientific">Planomonospora venezuelensis</name>
    <dbReference type="NCBI Taxonomy" id="1999"/>
    <lineage>
        <taxon>Bacteria</taxon>
        <taxon>Bacillati</taxon>
        <taxon>Actinomycetota</taxon>
        <taxon>Actinomycetes</taxon>
        <taxon>Streptosporangiales</taxon>
        <taxon>Streptosporangiaceae</taxon>
        <taxon>Planomonospora</taxon>
    </lineage>
</organism>